<feature type="transmembrane region" description="Helical" evidence="7">
    <location>
        <begin position="175"/>
        <end position="194"/>
    </location>
</feature>
<evidence type="ECO:0000256" key="7">
    <source>
        <dbReference type="SAM" id="Phobius"/>
    </source>
</evidence>
<feature type="domain" description="Polysaccharide chain length determinant N-terminal" evidence="8">
    <location>
        <begin position="2"/>
        <end position="91"/>
    </location>
</feature>
<evidence type="ECO:0000256" key="1">
    <source>
        <dbReference type="ARBA" id="ARBA00004651"/>
    </source>
</evidence>
<evidence type="ECO:0000259" key="8">
    <source>
        <dbReference type="Pfam" id="PF02706"/>
    </source>
</evidence>
<keyword evidence="6 7" id="KW-0472">Membrane</keyword>
<evidence type="ECO:0000256" key="6">
    <source>
        <dbReference type="ARBA" id="ARBA00023136"/>
    </source>
</evidence>
<comment type="similarity">
    <text evidence="2">Belongs to the CpsC/CapA family.</text>
</comment>
<reference evidence="9 10" key="1">
    <citation type="submission" date="2020-09" db="EMBL/GenBank/DDBJ databases">
        <title>Paenibacillus sp. strain PR3 16S rRNA gene Genome sequencing and assembly.</title>
        <authorList>
            <person name="Kim J."/>
        </authorList>
    </citation>
    <scope>NUCLEOTIDE SEQUENCE [LARGE SCALE GENOMIC DNA]</scope>
    <source>
        <strain evidence="9 10">PR3</strain>
    </source>
</reference>
<dbReference type="Pfam" id="PF02706">
    <property type="entry name" value="Wzz"/>
    <property type="match status" value="1"/>
</dbReference>
<evidence type="ECO:0000256" key="2">
    <source>
        <dbReference type="ARBA" id="ARBA00006683"/>
    </source>
</evidence>
<gene>
    <name evidence="9" type="ORF">H8B09_22345</name>
</gene>
<evidence type="ECO:0000256" key="3">
    <source>
        <dbReference type="ARBA" id="ARBA00022475"/>
    </source>
</evidence>
<dbReference type="PANTHER" id="PTHR32309:SF13">
    <property type="entry name" value="FERRIC ENTEROBACTIN TRANSPORT PROTEIN FEPE"/>
    <property type="match status" value="1"/>
</dbReference>
<organism evidence="9 10">
    <name type="scientific">Paenibacillus terricola</name>
    <dbReference type="NCBI Taxonomy" id="2763503"/>
    <lineage>
        <taxon>Bacteria</taxon>
        <taxon>Bacillati</taxon>
        <taxon>Bacillota</taxon>
        <taxon>Bacilli</taxon>
        <taxon>Bacillales</taxon>
        <taxon>Paenibacillaceae</taxon>
        <taxon>Paenibacillus</taxon>
    </lineage>
</organism>
<protein>
    <submittedName>
        <fullName evidence="9">Lipopolysaccharide biosynthesis protein</fullName>
    </submittedName>
</protein>
<keyword evidence="4 7" id="KW-0812">Transmembrane</keyword>
<evidence type="ECO:0000313" key="9">
    <source>
        <dbReference type="EMBL" id="MBD3921525.1"/>
    </source>
</evidence>
<dbReference type="RefSeq" id="WP_191205822.1">
    <property type="nucleotide sequence ID" value="NZ_JACXZA010000006.1"/>
</dbReference>
<evidence type="ECO:0000256" key="4">
    <source>
        <dbReference type="ARBA" id="ARBA00022692"/>
    </source>
</evidence>
<keyword evidence="3" id="KW-1003">Cell membrane</keyword>
<dbReference type="Proteomes" id="UP000609346">
    <property type="component" value="Unassembled WGS sequence"/>
</dbReference>
<comment type="caution">
    <text evidence="9">The sequence shown here is derived from an EMBL/GenBank/DDBJ whole genome shotgun (WGS) entry which is preliminary data.</text>
</comment>
<dbReference type="PANTHER" id="PTHR32309">
    <property type="entry name" value="TYROSINE-PROTEIN KINASE"/>
    <property type="match status" value="1"/>
</dbReference>
<keyword evidence="5 7" id="KW-1133">Transmembrane helix</keyword>
<evidence type="ECO:0000256" key="5">
    <source>
        <dbReference type="ARBA" id="ARBA00022989"/>
    </source>
</evidence>
<evidence type="ECO:0000313" key="10">
    <source>
        <dbReference type="Proteomes" id="UP000609346"/>
    </source>
</evidence>
<dbReference type="EMBL" id="JACXZA010000006">
    <property type="protein sequence ID" value="MBD3921525.1"/>
    <property type="molecule type" value="Genomic_DNA"/>
</dbReference>
<keyword evidence="10" id="KW-1185">Reference proteome</keyword>
<sequence length="249" mass="27421">MELKQIMQIIRKRLLLITSIVVIVSALVGIKSFMFTEDVYQANSKLIVSQSFNVNGTEMMDYSNIQSNIKLINSYKEIIYSSAILNKVVSAHPELNETPVGIASKLGVSSASDSQVMNIVAVDTNYRHAAEIVNAVAIVFKQEIPKIMKVDNVTILSEAEVNAFAVPTNSSPFKAVILAFIVSLMLAVGLVFLLDYLDDTIKSEEDIVSALELPMLSYISRISKSELKVRRTRGVQQKVGEGVYATAKQ</sequence>
<name>A0ABR8N2T9_9BACL</name>
<comment type="subcellular location">
    <subcellularLocation>
        <location evidence="1">Cell membrane</location>
        <topology evidence="1">Multi-pass membrane protein</topology>
    </subcellularLocation>
</comment>
<accession>A0ABR8N2T9</accession>
<dbReference type="InterPro" id="IPR050445">
    <property type="entry name" value="Bact_polysacc_biosynth/exp"/>
</dbReference>
<proteinExistence type="inferred from homology"/>
<dbReference type="InterPro" id="IPR003856">
    <property type="entry name" value="LPS_length_determ_N"/>
</dbReference>
<feature type="transmembrane region" description="Helical" evidence="7">
    <location>
        <begin position="14"/>
        <end position="35"/>
    </location>
</feature>